<evidence type="ECO:0000256" key="5">
    <source>
        <dbReference type="ARBA" id="ARBA00022884"/>
    </source>
</evidence>
<dbReference type="GO" id="GO:0016787">
    <property type="term" value="F:hydrolase activity"/>
    <property type="evidence" value="ECO:0007669"/>
    <property type="project" value="UniProtKB-KW"/>
</dbReference>
<gene>
    <name evidence="7" type="ORF">SAMN05421779_106134</name>
</gene>
<evidence type="ECO:0000313" key="8">
    <source>
        <dbReference type="Proteomes" id="UP000185678"/>
    </source>
</evidence>
<sequence length="466" mass="49653">MKHADRSLTSPRIPPVSTPRLDLALVERSPGETRVALLAGEQVWELHHFRDDEALVGDLFLGRVRGRAPAGAAVFVDLGMGPDGFLAAEDCPQGLPPDGALVLVEILLAARAEKGPKLTASVSLGGELLAYSPGRPGISLSSKITHKAERTRLQQWAEQQVRPDEGVVLRTRAWDTDEQVLTAALSDARARWADIDQKRRQLSSAGRLSGGALPLAAALEGRSVERVLCAGPSALQQAQAARPDLMAVIRAARAPYRLWDDEGIPEAIDQALSPRCGLLTIEQTAALTAIDVDSGPYSPEEANQRVLPELARQIRLRNLAGMIVIDFAAPRRGAEAHKKAMAQALAALLADDPARPQVLGVSALGLVEVRRPRRGAPLADLLLAPRPAAASTAQAAALDALRQVLAAVNSDPVTRIALRASAAIIDGLRGPWRHALTDAEQRLGQPLVLQVVTGVARDWFSVTPLS</sequence>
<evidence type="ECO:0000256" key="1">
    <source>
        <dbReference type="ARBA" id="ARBA00001946"/>
    </source>
</evidence>
<name>A0A1N7P814_9PROT</name>
<keyword evidence="2" id="KW-0479">Metal-binding</keyword>
<evidence type="ECO:0000256" key="4">
    <source>
        <dbReference type="ARBA" id="ARBA00022842"/>
    </source>
</evidence>
<dbReference type="AlphaFoldDB" id="A0A1N7P814"/>
<dbReference type="GO" id="GO:0005737">
    <property type="term" value="C:cytoplasm"/>
    <property type="evidence" value="ECO:0007669"/>
    <property type="project" value="TreeGrafter"/>
</dbReference>
<keyword evidence="4" id="KW-0460">Magnesium</keyword>
<keyword evidence="8" id="KW-1185">Reference proteome</keyword>
<evidence type="ECO:0000256" key="3">
    <source>
        <dbReference type="ARBA" id="ARBA00022801"/>
    </source>
</evidence>
<dbReference type="Pfam" id="PF10150">
    <property type="entry name" value="RNase_E_G"/>
    <property type="match status" value="1"/>
</dbReference>
<dbReference type="GO" id="GO:0006364">
    <property type="term" value="P:rRNA processing"/>
    <property type="evidence" value="ECO:0007669"/>
    <property type="project" value="TreeGrafter"/>
</dbReference>
<protein>
    <submittedName>
        <fullName evidence="7">Ribonuclease G</fullName>
    </submittedName>
</protein>
<dbReference type="EMBL" id="FTOA01000006">
    <property type="protein sequence ID" value="SIT06723.1"/>
    <property type="molecule type" value="Genomic_DNA"/>
</dbReference>
<organism evidence="7 8">
    <name type="scientific">Insolitispirillum peregrinum</name>
    <dbReference type="NCBI Taxonomy" id="80876"/>
    <lineage>
        <taxon>Bacteria</taxon>
        <taxon>Pseudomonadati</taxon>
        <taxon>Pseudomonadota</taxon>
        <taxon>Alphaproteobacteria</taxon>
        <taxon>Rhodospirillales</taxon>
        <taxon>Novispirillaceae</taxon>
        <taxon>Insolitispirillum</taxon>
    </lineage>
</organism>
<dbReference type="CDD" id="cd04453">
    <property type="entry name" value="S1_RNase_E"/>
    <property type="match status" value="1"/>
</dbReference>
<feature type="domain" description="RNA-binding protein AU-1/Ribonuclease E/G" evidence="6">
    <location>
        <begin position="123"/>
        <end position="373"/>
    </location>
</feature>
<dbReference type="PANTHER" id="PTHR30001">
    <property type="entry name" value="RIBONUCLEASE"/>
    <property type="match status" value="1"/>
</dbReference>
<dbReference type="GO" id="GO:0003723">
    <property type="term" value="F:RNA binding"/>
    <property type="evidence" value="ECO:0007669"/>
    <property type="project" value="UniProtKB-KW"/>
</dbReference>
<dbReference type="InterPro" id="IPR019307">
    <property type="entry name" value="RNA-bd_AU-1/RNase_E/G"/>
</dbReference>
<dbReference type="STRING" id="80876.SAMN05421779_106134"/>
<dbReference type="Proteomes" id="UP000185678">
    <property type="component" value="Unassembled WGS sequence"/>
</dbReference>
<accession>A0A1N7P814</accession>
<dbReference type="InterPro" id="IPR012340">
    <property type="entry name" value="NA-bd_OB-fold"/>
</dbReference>
<dbReference type="Gene3D" id="2.40.50.140">
    <property type="entry name" value="Nucleic acid-binding proteins"/>
    <property type="match status" value="1"/>
</dbReference>
<evidence type="ECO:0000313" key="7">
    <source>
        <dbReference type="EMBL" id="SIT06723.1"/>
    </source>
</evidence>
<dbReference type="PANTHER" id="PTHR30001:SF0">
    <property type="entry name" value="RIBONUCLEASE G"/>
    <property type="match status" value="1"/>
</dbReference>
<keyword evidence="5" id="KW-0694">RNA-binding</keyword>
<dbReference type="GO" id="GO:0004540">
    <property type="term" value="F:RNA nuclease activity"/>
    <property type="evidence" value="ECO:0007669"/>
    <property type="project" value="InterPro"/>
</dbReference>
<reference evidence="7 8" key="1">
    <citation type="submission" date="2017-01" db="EMBL/GenBank/DDBJ databases">
        <authorList>
            <person name="Mah S.A."/>
            <person name="Swanson W.J."/>
            <person name="Moy G.W."/>
            <person name="Vacquier V.D."/>
        </authorList>
    </citation>
    <scope>NUCLEOTIDE SEQUENCE [LARGE SCALE GENOMIC DNA]</scope>
    <source>
        <strain evidence="7 8">DSM 11589</strain>
    </source>
</reference>
<evidence type="ECO:0000259" key="6">
    <source>
        <dbReference type="Pfam" id="PF10150"/>
    </source>
</evidence>
<comment type="cofactor">
    <cofactor evidence="1">
        <name>Mg(2+)</name>
        <dbReference type="ChEBI" id="CHEBI:18420"/>
    </cofactor>
</comment>
<proteinExistence type="predicted"/>
<evidence type="ECO:0000256" key="2">
    <source>
        <dbReference type="ARBA" id="ARBA00022723"/>
    </source>
</evidence>
<dbReference type="InterPro" id="IPR004659">
    <property type="entry name" value="RNase_E/G"/>
</dbReference>
<dbReference type="GO" id="GO:0046872">
    <property type="term" value="F:metal ion binding"/>
    <property type="evidence" value="ECO:0007669"/>
    <property type="project" value="UniProtKB-KW"/>
</dbReference>
<keyword evidence="3" id="KW-0378">Hydrolase</keyword>